<dbReference type="EMBL" id="ACDE02000023">
    <property type="protein sequence ID" value="EEO40898.1"/>
    <property type="molecule type" value="Genomic_DNA"/>
</dbReference>
<sequence length="382" mass="43919">MAEIKELLEQFKYYAENPRKQLDKYLAEGKKAVGIFPYYAPEEIVYAGGMVPFGVWGGQGPIEKAKDYFPTFYYSLALRCLEMALDGTLDGLSASMVTTLDDTLRPFSQNYKVSAGRKIPMVFLNHGQHRKEEFGKKYNAKIFNKAKEELEKICNVKITDENLKKAFKVYNENREEKRRFIKLAAKHPQSVKASDRSNVLKSSYFMLKDEHTDLLRILNQQLEILPEEQWDGVRVVTSGIITDNPGLLEVFDNYKVCVVADDVAHESRALKVDIDLSIADPMLALADQFARMDEDPLLYDPDIIKRPKYVLDLVKENNADGCLLFMMNFNDTEEMEYPSLKQAFDEAKVPLIKMGYDQQMVDFGQVKTQLETFNELVQLSRF</sequence>
<dbReference type="GO" id="GO:0046872">
    <property type="term" value="F:metal ion binding"/>
    <property type="evidence" value="ECO:0007669"/>
    <property type="project" value="UniProtKB-KW"/>
</dbReference>
<dbReference type="InterPro" id="IPR010327">
    <property type="entry name" value="FldB/FldC_alpha/beta"/>
</dbReference>
<comment type="similarity">
    <text evidence="1">Belongs to the FldB/FldC dehydratase alpha/beta subunit family.</text>
</comment>
<dbReference type="Pfam" id="PF06050">
    <property type="entry name" value="HGD-D"/>
    <property type="match status" value="1"/>
</dbReference>
<dbReference type="eggNOG" id="COG1775">
    <property type="taxonomic scope" value="Bacteria"/>
</dbReference>
<proteinExistence type="inferred from homology"/>
<dbReference type="Gene3D" id="3.40.50.11890">
    <property type="match status" value="1"/>
</dbReference>
<gene>
    <name evidence="5" type="ORF">FSCG_01611</name>
</gene>
<evidence type="ECO:0000256" key="2">
    <source>
        <dbReference type="ARBA" id="ARBA00022723"/>
    </source>
</evidence>
<name>A0A0M1VW64_FUSVC</name>
<dbReference type="AlphaFoldDB" id="A0A0M1VW64"/>
<dbReference type="Proteomes" id="UP000004925">
    <property type="component" value="Unassembled WGS sequence"/>
</dbReference>
<dbReference type="PANTHER" id="PTHR30548:SF5">
    <property type="entry name" value="SUBUNIT OF OXYGEN-SENSITIVE 2-HYDROXYISOCAPROYL-COA DEHYDRATASE"/>
    <property type="match status" value="1"/>
</dbReference>
<organism evidence="5 6">
    <name type="scientific">Fusobacterium vincentii 4_1_13</name>
    <dbReference type="NCBI Taxonomy" id="469606"/>
    <lineage>
        <taxon>Bacteria</taxon>
        <taxon>Fusobacteriati</taxon>
        <taxon>Fusobacteriota</taxon>
        <taxon>Fusobacteriia</taxon>
        <taxon>Fusobacteriales</taxon>
        <taxon>Fusobacteriaceae</taxon>
        <taxon>Fusobacterium</taxon>
    </lineage>
</organism>
<dbReference type="Gene3D" id="1.20.1270.370">
    <property type="match status" value="1"/>
</dbReference>
<dbReference type="GO" id="GO:0051536">
    <property type="term" value="F:iron-sulfur cluster binding"/>
    <property type="evidence" value="ECO:0007669"/>
    <property type="project" value="UniProtKB-KW"/>
</dbReference>
<dbReference type="PANTHER" id="PTHR30548">
    <property type="entry name" value="2-HYDROXYGLUTARYL-COA DEHYDRATASE, D-COMPONENT-RELATED"/>
    <property type="match status" value="1"/>
</dbReference>
<reference evidence="5 6" key="1">
    <citation type="submission" date="2011-10" db="EMBL/GenBank/DDBJ databases">
        <title>The Genome Sequence of Fusobacterium sp. 4_1_13.</title>
        <authorList>
            <consortium name="The Broad Institute Genome Sequencing Platform"/>
            <person name="Earl A."/>
            <person name="Ward D."/>
            <person name="Feldgarden M."/>
            <person name="Gevers D."/>
            <person name="Strauss J."/>
            <person name="Ambrose C."/>
            <person name="Allen-Vercoe E."/>
            <person name="Young S.K."/>
            <person name="Zeng Q."/>
            <person name="Gargeya S."/>
            <person name="Fitzgerald M."/>
            <person name="Haas B."/>
            <person name="Abouelleil A."/>
            <person name="Alvarado L."/>
            <person name="Arachchi H.M."/>
            <person name="Berlin A."/>
            <person name="Brown A."/>
            <person name="Chapman S.B."/>
            <person name="Chen Z."/>
            <person name="Dunbar C."/>
            <person name="Freedman E."/>
            <person name="Gearin G."/>
            <person name="Goldberg J."/>
            <person name="Griggs A."/>
            <person name="Gujja S."/>
            <person name="Heiman D."/>
            <person name="Howarth C."/>
            <person name="Larson L."/>
            <person name="Lui A."/>
            <person name="MacDonald P.J."/>
            <person name="Montmayeur A."/>
            <person name="Murphy C."/>
            <person name="Neiman D."/>
            <person name="Pearson M."/>
            <person name="Priest M."/>
            <person name="Roberts A."/>
            <person name="Saif S."/>
            <person name="Shea T."/>
            <person name="Shenoy N."/>
            <person name="Sisk P."/>
            <person name="Stolte C."/>
            <person name="Sykes S."/>
            <person name="Wortman J."/>
            <person name="Nusbaum C."/>
            <person name="Birren B."/>
        </authorList>
    </citation>
    <scope>NUCLEOTIDE SEQUENCE [LARGE SCALE GENOMIC DNA]</scope>
    <source>
        <strain evidence="5 6">4_1_13</strain>
    </source>
</reference>
<dbReference type="RefSeq" id="WP_008803404.1">
    <property type="nucleotide sequence ID" value="NZ_KQ235738.1"/>
</dbReference>
<keyword evidence="3" id="KW-0408">Iron</keyword>
<evidence type="ECO:0000313" key="6">
    <source>
        <dbReference type="Proteomes" id="UP000004925"/>
    </source>
</evidence>
<evidence type="ECO:0000256" key="1">
    <source>
        <dbReference type="ARBA" id="ARBA00005806"/>
    </source>
</evidence>
<keyword evidence="2" id="KW-0479">Metal-binding</keyword>
<accession>A0A0M1VW64</accession>
<dbReference type="Gene3D" id="3.40.50.11900">
    <property type="match status" value="1"/>
</dbReference>
<protein>
    <recommendedName>
        <fullName evidence="7">2-hydroxyglutaryl-CoA dehydratase</fullName>
    </recommendedName>
</protein>
<keyword evidence="4" id="KW-0411">Iron-sulfur</keyword>
<evidence type="ECO:0000256" key="3">
    <source>
        <dbReference type="ARBA" id="ARBA00023004"/>
    </source>
</evidence>
<evidence type="ECO:0000256" key="4">
    <source>
        <dbReference type="ARBA" id="ARBA00023014"/>
    </source>
</evidence>
<dbReference type="HOGENOM" id="CLU_053697_0_0_0"/>
<evidence type="ECO:0008006" key="7">
    <source>
        <dbReference type="Google" id="ProtNLM"/>
    </source>
</evidence>
<comment type="caution">
    <text evidence="5">The sequence shown here is derived from an EMBL/GenBank/DDBJ whole genome shotgun (WGS) entry which is preliminary data.</text>
</comment>
<evidence type="ECO:0000313" key="5">
    <source>
        <dbReference type="EMBL" id="EEO40898.1"/>
    </source>
</evidence>